<accession>A0A059JDW0</accession>
<gene>
    <name evidence="2" type="ORF">H109_02184</name>
</gene>
<proteinExistence type="predicted"/>
<evidence type="ECO:0000313" key="3">
    <source>
        <dbReference type="Proteomes" id="UP000024533"/>
    </source>
</evidence>
<dbReference type="Gene3D" id="1.20.1420.10">
    <property type="entry name" value="Talin, central domain"/>
    <property type="match status" value="1"/>
</dbReference>
<dbReference type="PANTHER" id="PTHR15492">
    <property type="entry name" value="CYCLIN D1-BINDING PROTEIN 1"/>
    <property type="match status" value="1"/>
</dbReference>
<feature type="domain" description="Cyclin-D1-binding protein 1-like N-terminal" evidence="1">
    <location>
        <begin position="54"/>
        <end position="203"/>
    </location>
</feature>
<keyword evidence="3" id="KW-1185">Reference proteome</keyword>
<dbReference type="OrthoDB" id="4088536at2759"/>
<name>A0A059JDW0_TRIIM</name>
<dbReference type="STRING" id="1215338.A0A059JDW0"/>
<dbReference type="GO" id="GO:0005634">
    <property type="term" value="C:nucleus"/>
    <property type="evidence" value="ECO:0007669"/>
    <property type="project" value="TreeGrafter"/>
</dbReference>
<dbReference type="AlphaFoldDB" id="A0A059JDW0"/>
<dbReference type="OMA" id="WSKTWLK"/>
<dbReference type="EMBL" id="AOKY01000164">
    <property type="protein sequence ID" value="KDB25984.1"/>
    <property type="molecule type" value="Genomic_DNA"/>
</dbReference>
<evidence type="ECO:0000259" key="1">
    <source>
        <dbReference type="Pfam" id="PF13324"/>
    </source>
</evidence>
<dbReference type="InterPro" id="IPR026907">
    <property type="entry name" value="GCIP-like"/>
</dbReference>
<organism evidence="2 3">
    <name type="scientific">Trichophyton interdigitale (strain MR816)</name>
    <dbReference type="NCBI Taxonomy" id="1215338"/>
    <lineage>
        <taxon>Eukaryota</taxon>
        <taxon>Fungi</taxon>
        <taxon>Dikarya</taxon>
        <taxon>Ascomycota</taxon>
        <taxon>Pezizomycotina</taxon>
        <taxon>Eurotiomycetes</taxon>
        <taxon>Eurotiomycetidae</taxon>
        <taxon>Onygenales</taxon>
        <taxon>Arthrodermataceae</taxon>
        <taxon>Trichophyton</taxon>
    </lineage>
</organism>
<dbReference type="Gene3D" id="1.20.1410.10">
    <property type="entry name" value="I/LWEQ domain"/>
    <property type="match status" value="1"/>
</dbReference>
<evidence type="ECO:0000313" key="2">
    <source>
        <dbReference type="EMBL" id="KDB25984.1"/>
    </source>
</evidence>
<dbReference type="HOGENOM" id="CLU_040328_1_0_1"/>
<sequence>MAGDKKLLVILESTLGLSTQFISSLSLSAASTSSATPRSAEETDNNKNLPLPLLSAAAQTLKSNSGKISLFAINTPFTPSAITSVLAQINDSALPSLVTAAFLLHPEHYTKTFHTEINALVKSALREYITLINDIKKIAVENGKGLTDEDKIAVTTSAGRVWKVCDQLVAAATDGVVGMVMQKANEFLELVRDGIKELEEWDPEESDDDDWGLVDDLADETKEENDEDDGEDREEVVAMLAGEKKELLRLLTPIAKLYTAITTQRLKPLKQQPILSKYASNLDKLVDNLKQIPDLVDEAAGSLYEHDTQAVASYTSNLKNCAISTMEMVRKPWHHETGVNAKTDGQVESEDKFTKWATVWLKVLNELGKPDVANGKYRS</sequence>
<dbReference type="InterPro" id="IPR049317">
    <property type="entry name" value="GCIP-like_N"/>
</dbReference>
<reference evidence="2 3" key="1">
    <citation type="submission" date="2014-02" db="EMBL/GenBank/DDBJ databases">
        <title>The Genome Sequence of Trichophyton interdigitale MR816.</title>
        <authorList>
            <consortium name="The Broad Institute Genomics Platform"/>
            <person name="Cuomo C.A."/>
            <person name="White T.C."/>
            <person name="Graser Y."/>
            <person name="Martinez-Rossi N."/>
            <person name="Heitman J."/>
            <person name="Young S.K."/>
            <person name="Zeng Q."/>
            <person name="Gargeya S."/>
            <person name="Abouelleil A."/>
            <person name="Alvarado L."/>
            <person name="Chapman S.B."/>
            <person name="Gainer-Dewar J."/>
            <person name="Goldberg J."/>
            <person name="Griggs A."/>
            <person name="Gujja S."/>
            <person name="Hansen M."/>
            <person name="Howarth C."/>
            <person name="Imamovic A."/>
            <person name="Larimer J."/>
            <person name="Martinez D."/>
            <person name="Murphy C."/>
            <person name="Pearson M.D."/>
            <person name="Persinoti G."/>
            <person name="Poon T."/>
            <person name="Priest M."/>
            <person name="Roberts A.D."/>
            <person name="Saif S."/>
            <person name="Shea T.D."/>
            <person name="Sykes S.N."/>
            <person name="Wortman J."/>
            <person name="Nusbaum C."/>
            <person name="Birren B."/>
        </authorList>
    </citation>
    <scope>NUCLEOTIDE SEQUENCE [LARGE SCALE GENOMIC DNA]</scope>
    <source>
        <strain evidence="2 3">MR816</strain>
    </source>
</reference>
<dbReference type="Pfam" id="PF13324">
    <property type="entry name" value="GCIP_N"/>
    <property type="match status" value="1"/>
</dbReference>
<protein>
    <recommendedName>
        <fullName evidence="1">Cyclin-D1-binding protein 1-like N-terminal domain-containing protein</fullName>
    </recommendedName>
</protein>
<comment type="caution">
    <text evidence="2">The sequence shown here is derived from an EMBL/GenBank/DDBJ whole genome shotgun (WGS) entry which is preliminary data.</text>
</comment>
<dbReference type="PANTHER" id="PTHR15492:SF1">
    <property type="entry name" value="CYCLIN-D1-BINDING PROTEIN 1"/>
    <property type="match status" value="1"/>
</dbReference>
<dbReference type="Proteomes" id="UP000024533">
    <property type="component" value="Unassembled WGS sequence"/>
</dbReference>